<proteinExistence type="predicted"/>
<name>A0A5C3P970_9APHY</name>
<reference evidence="2 3" key="1">
    <citation type="journal article" date="2019" name="Nat. Ecol. Evol.">
        <title>Megaphylogeny resolves global patterns of mushroom evolution.</title>
        <authorList>
            <person name="Varga T."/>
            <person name="Krizsan K."/>
            <person name="Foldi C."/>
            <person name="Dima B."/>
            <person name="Sanchez-Garcia M."/>
            <person name="Sanchez-Ramirez S."/>
            <person name="Szollosi G.J."/>
            <person name="Szarkandi J.G."/>
            <person name="Papp V."/>
            <person name="Albert L."/>
            <person name="Andreopoulos W."/>
            <person name="Angelini C."/>
            <person name="Antonin V."/>
            <person name="Barry K.W."/>
            <person name="Bougher N.L."/>
            <person name="Buchanan P."/>
            <person name="Buyck B."/>
            <person name="Bense V."/>
            <person name="Catcheside P."/>
            <person name="Chovatia M."/>
            <person name="Cooper J."/>
            <person name="Damon W."/>
            <person name="Desjardin D."/>
            <person name="Finy P."/>
            <person name="Geml J."/>
            <person name="Haridas S."/>
            <person name="Hughes K."/>
            <person name="Justo A."/>
            <person name="Karasinski D."/>
            <person name="Kautmanova I."/>
            <person name="Kiss B."/>
            <person name="Kocsube S."/>
            <person name="Kotiranta H."/>
            <person name="LaButti K.M."/>
            <person name="Lechner B.E."/>
            <person name="Liimatainen K."/>
            <person name="Lipzen A."/>
            <person name="Lukacs Z."/>
            <person name="Mihaltcheva S."/>
            <person name="Morgado L.N."/>
            <person name="Niskanen T."/>
            <person name="Noordeloos M.E."/>
            <person name="Ohm R.A."/>
            <person name="Ortiz-Santana B."/>
            <person name="Ovrebo C."/>
            <person name="Racz N."/>
            <person name="Riley R."/>
            <person name="Savchenko A."/>
            <person name="Shiryaev A."/>
            <person name="Soop K."/>
            <person name="Spirin V."/>
            <person name="Szebenyi C."/>
            <person name="Tomsovsky M."/>
            <person name="Tulloss R.E."/>
            <person name="Uehling J."/>
            <person name="Grigoriev I.V."/>
            <person name="Vagvolgyi C."/>
            <person name="Papp T."/>
            <person name="Martin F.M."/>
            <person name="Miettinen O."/>
            <person name="Hibbett D.S."/>
            <person name="Nagy L.G."/>
        </authorList>
    </citation>
    <scope>NUCLEOTIDE SEQUENCE [LARGE SCALE GENOMIC DNA]</scope>
    <source>
        <strain evidence="2 3">HHB13444</strain>
    </source>
</reference>
<evidence type="ECO:0000313" key="2">
    <source>
        <dbReference type="EMBL" id="TFK86204.1"/>
    </source>
</evidence>
<protein>
    <submittedName>
        <fullName evidence="2">Uncharacterized protein</fullName>
    </submittedName>
</protein>
<sequence>MVSTSRCIHTPHDASDERTYKSYDAHLGGSWAAGEVSWMHHVARNTVGPRLEIRRRSLDDVSSHGMDRVPLTARGEDAWVPIVFRSRDEARCFDLKSGPVLPRLDVTDSGVPAPPPPARTTRTTYSSQYFQPNARISGVPRLQAGLHDDNAPPLQDPTVPLHNPLTP</sequence>
<organism evidence="2 3">
    <name type="scientific">Polyporus arcularius HHB13444</name>
    <dbReference type="NCBI Taxonomy" id="1314778"/>
    <lineage>
        <taxon>Eukaryota</taxon>
        <taxon>Fungi</taxon>
        <taxon>Dikarya</taxon>
        <taxon>Basidiomycota</taxon>
        <taxon>Agaricomycotina</taxon>
        <taxon>Agaricomycetes</taxon>
        <taxon>Polyporales</taxon>
        <taxon>Polyporaceae</taxon>
        <taxon>Polyporus</taxon>
    </lineage>
</organism>
<keyword evidence="3" id="KW-1185">Reference proteome</keyword>
<dbReference type="AlphaFoldDB" id="A0A5C3P970"/>
<dbReference type="EMBL" id="ML211211">
    <property type="protein sequence ID" value="TFK86204.1"/>
    <property type="molecule type" value="Genomic_DNA"/>
</dbReference>
<evidence type="ECO:0000313" key="3">
    <source>
        <dbReference type="Proteomes" id="UP000308197"/>
    </source>
</evidence>
<dbReference type="Proteomes" id="UP000308197">
    <property type="component" value="Unassembled WGS sequence"/>
</dbReference>
<dbReference type="InParanoid" id="A0A5C3P970"/>
<accession>A0A5C3P970</accession>
<evidence type="ECO:0000256" key="1">
    <source>
        <dbReference type="SAM" id="MobiDB-lite"/>
    </source>
</evidence>
<gene>
    <name evidence="2" type="ORF">K466DRAFT_159923</name>
</gene>
<feature type="region of interest" description="Disordered" evidence="1">
    <location>
        <begin position="106"/>
        <end position="167"/>
    </location>
</feature>